<evidence type="ECO:0000313" key="3">
    <source>
        <dbReference type="Proteomes" id="UP000625316"/>
    </source>
</evidence>
<reference evidence="2" key="1">
    <citation type="submission" date="2020-10" db="EMBL/GenBank/DDBJ databases">
        <authorList>
            <person name="Castelo-Branco R."/>
            <person name="Eusebio N."/>
            <person name="Adriana R."/>
            <person name="Vieira A."/>
            <person name="Brugerolle De Fraissinette N."/>
            <person name="Rezende De Castro R."/>
            <person name="Schneider M.P."/>
            <person name="Vasconcelos V."/>
            <person name="Leao P.N."/>
        </authorList>
    </citation>
    <scope>NUCLEOTIDE SEQUENCE</scope>
    <source>
        <strain evidence="2">LEGE 11480</strain>
    </source>
</reference>
<evidence type="ECO:0000256" key="1">
    <source>
        <dbReference type="SAM" id="MobiDB-lite"/>
    </source>
</evidence>
<protein>
    <submittedName>
        <fullName evidence="2">AAA family ATPase</fullName>
    </submittedName>
</protein>
<accession>A0A928VPZ2</accession>
<dbReference type="SUPFAM" id="SSF46785">
    <property type="entry name" value="Winged helix' DNA-binding domain"/>
    <property type="match status" value="1"/>
</dbReference>
<evidence type="ECO:0000313" key="2">
    <source>
        <dbReference type="EMBL" id="MBE9031617.1"/>
    </source>
</evidence>
<dbReference type="CDD" id="cd01029">
    <property type="entry name" value="TOPRIM_primases"/>
    <property type="match status" value="1"/>
</dbReference>
<name>A0A928VPZ2_9CYAN</name>
<dbReference type="AlphaFoldDB" id="A0A928VPZ2"/>
<comment type="caution">
    <text evidence="2">The sequence shown here is derived from an EMBL/GenBank/DDBJ whole genome shotgun (WGS) entry which is preliminary data.</text>
</comment>
<dbReference type="Proteomes" id="UP000625316">
    <property type="component" value="Unassembled WGS sequence"/>
</dbReference>
<dbReference type="Gene3D" id="3.40.1360.10">
    <property type="match status" value="1"/>
</dbReference>
<keyword evidence="3" id="KW-1185">Reference proteome</keyword>
<dbReference type="Pfam" id="PF13481">
    <property type="entry name" value="AAA_25"/>
    <property type="match status" value="1"/>
</dbReference>
<dbReference type="InterPro" id="IPR027417">
    <property type="entry name" value="P-loop_NTPase"/>
</dbReference>
<dbReference type="SUPFAM" id="SSF52540">
    <property type="entry name" value="P-loop containing nucleoside triphosphate hydrolases"/>
    <property type="match status" value="1"/>
</dbReference>
<dbReference type="Gene3D" id="3.40.50.300">
    <property type="entry name" value="P-loop containing nucleotide triphosphate hydrolases"/>
    <property type="match status" value="1"/>
</dbReference>
<feature type="region of interest" description="Disordered" evidence="1">
    <location>
        <begin position="473"/>
        <end position="522"/>
    </location>
</feature>
<sequence>MVYFTHKPDKAIETYLCEGEWDAIRLGWEMEMRNCEEIAVACFTCGAGNVPPEDQLSRLPGKVKILYDLDESGAKGAAKVQDRMKDRAFIATVPHLTDAPAGWDISDALTCGFTVPDISEAANNAKPWTAPQKPNELRSRLLTNDELLERAQDFVEWLVPDVLTPDELFILGMPPRGGKSLFGLTLAKAVATGGTFLDRPVTQGSVIYINLEDSETKIKQRQIAQGWGENVPVYWLNKFKLSELDKLAELSEDLPDLRLIVMDTFSRVRDDGAKESSAELGQILEPLQEFAKERGVCVLLMHHTGKASNMEGHGADPFDMLRGSTSIRATCRGAIVIVPAEQSYRLLAENGYSDRLDVSVRIHPETLEWKLLGNWTPRVDGGMKDQIVDHLALVGESTTAEISKALNFNATSVSTIMSRLHRDGVVSKRGGGGCRPAVYTRSSNLLKQLEAQFKHPNPIASGSVAIAQTNNLCKDSPDKVDNQPKSGQPTVHISKMSPTHTKVFEQSGKPTATGDSSSNSDIECLSKFRQPDTQTYVFTEGGQVYYEGDTASLDRVCGRKKLTIVAIGEESCEVSHKNWVVTQTIPKTDLRPV</sequence>
<dbReference type="InterPro" id="IPR036390">
    <property type="entry name" value="WH_DNA-bd_sf"/>
</dbReference>
<dbReference type="EMBL" id="JADEXQ010000070">
    <property type="protein sequence ID" value="MBE9031617.1"/>
    <property type="molecule type" value="Genomic_DNA"/>
</dbReference>
<dbReference type="RefSeq" id="WP_264326445.1">
    <property type="nucleotide sequence ID" value="NZ_JADEXQ010000070.1"/>
</dbReference>
<gene>
    <name evidence="2" type="ORF">IQ266_17935</name>
</gene>
<feature type="compositionally biased region" description="Polar residues" evidence="1">
    <location>
        <begin position="483"/>
        <end position="500"/>
    </location>
</feature>
<proteinExistence type="predicted"/>
<organism evidence="2 3">
    <name type="scientific">Romeriopsis navalis LEGE 11480</name>
    <dbReference type="NCBI Taxonomy" id="2777977"/>
    <lineage>
        <taxon>Bacteria</taxon>
        <taxon>Bacillati</taxon>
        <taxon>Cyanobacteriota</taxon>
        <taxon>Cyanophyceae</taxon>
        <taxon>Leptolyngbyales</taxon>
        <taxon>Leptolyngbyaceae</taxon>
        <taxon>Romeriopsis</taxon>
        <taxon>Romeriopsis navalis</taxon>
    </lineage>
</organism>
<dbReference type="InterPro" id="IPR034154">
    <property type="entry name" value="TOPRIM_DnaG/twinkle"/>
</dbReference>
<feature type="compositionally biased region" description="Polar residues" evidence="1">
    <location>
        <begin position="508"/>
        <end position="521"/>
    </location>
</feature>